<keyword evidence="3" id="KW-1185">Reference proteome</keyword>
<dbReference type="RefSeq" id="WP_076647487.1">
    <property type="nucleotide sequence ID" value="NZ_FTPS01000001.1"/>
</dbReference>
<evidence type="ECO:0000313" key="2">
    <source>
        <dbReference type="EMBL" id="SIT77378.1"/>
    </source>
</evidence>
<dbReference type="STRING" id="515897.SAMN05421849_0728"/>
<accession>A0A1R3WHL2</accession>
<evidence type="ECO:0000313" key="3">
    <source>
        <dbReference type="Proteomes" id="UP000192455"/>
    </source>
</evidence>
<protein>
    <submittedName>
        <fullName evidence="2">Uncharacterized protein</fullName>
    </submittedName>
</protein>
<evidence type="ECO:0000256" key="1">
    <source>
        <dbReference type="SAM" id="MobiDB-lite"/>
    </source>
</evidence>
<dbReference type="OrthoDB" id="5609383at2"/>
<organism evidence="2 3">
    <name type="scientific">Pontibaca methylaminivorans</name>
    <dbReference type="NCBI Taxonomy" id="515897"/>
    <lineage>
        <taxon>Bacteria</taxon>
        <taxon>Pseudomonadati</taxon>
        <taxon>Pseudomonadota</taxon>
        <taxon>Alphaproteobacteria</taxon>
        <taxon>Rhodobacterales</taxon>
        <taxon>Roseobacteraceae</taxon>
        <taxon>Pontibaca</taxon>
    </lineage>
</organism>
<feature type="region of interest" description="Disordered" evidence="1">
    <location>
        <begin position="31"/>
        <end position="53"/>
    </location>
</feature>
<dbReference type="EMBL" id="FTPS01000001">
    <property type="protein sequence ID" value="SIT77378.1"/>
    <property type="molecule type" value="Genomic_DNA"/>
</dbReference>
<sequence>MRQEISGGNWVMAVGLVMMLMLPGCYEDEDETLAGESEPGTAAISEPEAERGDDWLRVEESEAPLVFLARRSGAAGDDLAPGFRRLGDDYSESPRMIANRVLQLWREIERNDGPGLGLRQLLDDLASDRHRAEDSLAAVIQLYRVQRRQGRNHAEAVAMATGEGS</sequence>
<name>A0A1R3WHL2_9RHOB</name>
<dbReference type="AlphaFoldDB" id="A0A1R3WHL2"/>
<gene>
    <name evidence="2" type="ORF">SAMN05421849_0728</name>
</gene>
<proteinExistence type="predicted"/>
<reference evidence="2 3" key="1">
    <citation type="submission" date="2017-01" db="EMBL/GenBank/DDBJ databases">
        <authorList>
            <person name="Mah S.A."/>
            <person name="Swanson W.J."/>
            <person name="Moy G.W."/>
            <person name="Vacquier V.D."/>
        </authorList>
    </citation>
    <scope>NUCLEOTIDE SEQUENCE [LARGE SCALE GENOMIC DNA]</scope>
    <source>
        <strain evidence="2 3">DSM 21219</strain>
    </source>
</reference>
<dbReference type="Proteomes" id="UP000192455">
    <property type="component" value="Unassembled WGS sequence"/>
</dbReference>